<dbReference type="AlphaFoldDB" id="A0A9E2NMY8"/>
<dbReference type="PANTHER" id="PTHR30069">
    <property type="entry name" value="TONB-DEPENDENT OUTER MEMBRANE RECEPTOR"/>
    <property type="match status" value="1"/>
</dbReference>
<dbReference type="Gene3D" id="2.60.40.1120">
    <property type="entry name" value="Carboxypeptidase-like, regulatory domain"/>
    <property type="match status" value="1"/>
</dbReference>
<dbReference type="SUPFAM" id="SSF49464">
    <property type="entry name" value="Carboxypeptidase regulatory domain-like"/>
    <property type="match status" value="1"/>
</dbReference>
<reference evidence="11" key="1">
    <citation type="journal article" date="2021" name="PeerJ">
        <title>Extensive microbial diversity within the chicken gut microbiome revealed by metagenomics and culture.</title>
        <authorList>
            <person name="Gilroy R."/>
            <person name="Ravi A."/>
            <person name="Getino M."/>
            <person name="Pursley I."/>
            <person name="Horton D.L."/>
            <person name="Alikhan N.F."/>
            <person name="Baker D."/>
            <person name="Gharbi K."/>
            <person name="Hall N."/>
            <person name="Watson M."/>
            <person name="Adriaenssens E.M."/>
            <person name="Foster-Nyarko E."/>
            <person name="Jarju S."/>
            <person name="Secka A."/>
            <person name="Antonio M."/>
            <person name="Oren A."/>
            <person name="Chaudhuri R.R."/>
            <person name="La Ragione R."/>
            <person name="Hildebrand F."/>
            <person name="Pallen M.J."/>
        </authorList>
    </citation>
    <scope>NUCLEOTIDE SEQUENCE</scope>
    <source>
        <strain evidence="11">B3-3758</strain>
    </source>
</reference>
<evidence type="ECO:0000256" key="8">
    <source>
        <dbReference type="PROSITE-ProRule" id="PRU01360"/>
    </source>
</evidence>
<evidence type="ECO:0000256" key="9">
    <source>
        <dbReference type="SAM" id="SignalP"/>
    </source>
</evidence>
<dbReference type="Proteomes" id="UP000824236">
    <property type="component" value="Unassembled WGS sequence"/>
</dbReference>
<protein>
    <submittedName>
        <fullName evidence="11">SusC/RagA family TonB-linked outer membrane protein</fullName>
    </submittedName>
</protein>
<dbReference type="InterPro" id="IPR036942">
    <property type="entry name" value="Beta-barrel_TonB_sf"/>
</dbReference>
<comment type="subcellular location">
    <subcellularLocation>
        <location evidence="1 8">Cell outer membrane</location>
        <topology evidence="1 8">Multi-pass membrane protein</topology>
    </subcellularLocation>
</comment>
<keyword evidence="2 8" id="KW-0813">Transport</keyword>
<feature type="domain" description="TonB-dependent receptor plug" evidence="10">
    <location>
        <begin position="115"/>
        <end position="222"/>
    </location>
</feature>
<evidence type="ECO:0000256" key="7">
    <source>
        <dbReference type="ARBA" id="ARBA00023237"/>
    </source>
</evidence>
<dbReference type="Pfam" id="PF13715">
    <property type="entry name" value="CarbopepD_reg_2"/>
    <property type="match status" value="1"/>
</dbReference>
<dbReference type="GO" id="GO:0044718">
    <property type="term" value="P:siderophore transmembrane transport"/>
    <property type="evidence" value="ECO:0007669"/>
    <property type="project" value="TreeGrafter"/>
</dbReference>
<comment type="caution">
    <text evidence="11">The sequence shown here is derived from an EMBL/GenBank/DDBJ whole genome shotgun (WGS) entry which is preliminary data.</text>
</comment>
<dbReference type="InterPro" id="IPR023996">
    <property type="entry name" value="TonB-dep_OMP_SusC/RagA"/>
</dbReference>
<keyword evidence="4 8" id="KW-0812">Transmembrane</keyword>
<dbReference type="GO" id="GO:0009279">
    <property type="term" value="C:cell outer membrane"/>
    <property type="evidence" value="ECO:0007669"/>
    <property type="project" value="UniProtKB-SubCell"/>
</dbReference>
<dbReference type="InterPro" id="IPR039426">
    <property type="entry name" value="TonB-dep_rcpt-like"/>
</dbReference>
<dbReference type="Gene3D" id="2.170.130.10">
    <property type="entry name" value="TonB-dependent receptor, plug domain"/>
    <property type="match status" value="1"/>
</dbReference>
<name>A0A9E2NMY8_9BACE</name>
<evidence type="ECO:0000256" key="1">
    <source>
        <dbReference type="ARBA" id="ARBA00004571"/>
    </source>
</evidence>
<dbReference type="NCBIfam" id="TIGR04057">
    <property type="entry name" value="SusC_RagA_signa"/>
    <property type="match status" value="1"/>
</dbReference>
<gene>
    <name evidence="11" type="ORF">H9791_02915</name>
</gene>
<dbReference type="InterPro" id="IPR037066">
    <property type="entry name" value="Plug_dom_sf"/>
</dbReference>
<accession>A0A9E2NMY8</accession>
<organism evidence="11 12">
    <name type="scientific">Candidatus Bacteroides intestinipullorum</name>
    <dbReference type="NCBI Taxonomy" id="2838471"/>
    <lineage>
        <taxon>Bacteria</taxon>
        <taxon>Pseudomonadati</taxon>
        <taxon>Bacteroidota</taxon>
        <taxon>Bacteroidia</taxon>
        <taxon>Bacteroidales</taxon>
        <taxon>Bacteroidaceae</taxon>
        <taxon>Bacteroides</taxon>
    </lineage>
</organism>
<dbReference type="SUPFAM" id="SSF56935">
    <property type="entry name" value="Porins"/>
    <property type="match status" value="1"/>
</dbReference>
<sequence length="1073" mass="118283">MKRKLMLLLACLFVGIGLVTAQTQRVTGVVISDEDGQPVIGASVQVKGTQQGTITDVDGKFTLSNVPSSAGTLVISYVGMHTQEAKIQPNMTVYMKTNAELLDEVMVVAFGTAKKSAFTGSATVVDDQKIAQSQVTSVTGALAGAAPGVTLTSSSGDPSSSPTIRIRGISSINAGNDPLIIVDGAPYTGDLGNLNPNDVESMTVLKDAASNALYGARGANGVVIITTKRANEKGEAKVTLDAKWGANTRALQNYDVITDPGQYYEQHYKAMTNYYTNAMGMTPQQAWIMANNNIAGPAGNGGLGYMVYNIPEGQFLIGQNGKLNPNATLGNIVNYNGVDYLLMPDDWEDLGTRTGLRQEYNLSISAASDKGSYYISLGYLSNEGITENSDMKRLTARLKADYQVKPWMKVGGNMSYARFDHNSLANNGSSSSTGNVWAFTTQIAPIYPLYVRNADGSIMKDANGFEMMDYGSGQNAGLTRPFIGDANPIMDNKLNTRNAEGNALSANGFVDITPIEGLKITINGSFNLDETRSTTVLNPYYGQWEGTGGQVSKAHQRAYDYNLQQLVSYANHIGSHNFDILLGHEYYDYRLYTLGASRQKMFSQDNKELSGAIVDLQGSYSAKSRHNQEGYFGRLQYNYDERIYGSASVRRDASSRFHPDYRWGTFWSVGAAWLMNKESWFDVSWIQELKVKASVGSQGNNNIGDYRYTDLFNIVNSNGELGTSFASKGTRDITWENNRNINVGAEFQLFDRLSGSIEYYHRKTTDMLFSFTVAPSLGYSSYLDNVGDMVNSGVEITLDANIFKKRNFEWNVNMNISTLKNQITMLDPDKKTTTEYTIDGKGYQGYSNGSFFIGEDLPMFTWRMKEYAGVNPETGESLWYMNVTGEDGTITRETTTEWSDATYYITDKSTLPKVYGGFGTSLKVYGVDMAINFTYQIGGWQYDGTYASFMGSPAGNTGSNYHKDLLNAWTPENTGSNIPRFQMNDQYSAGQSTRFLTKASYLNIQNINVGYTLPSKWTKKLAIESLRLYMSAENVFYWSKRKGFDPRQSFSASTNATYYSPMRTISGGVTFTF</sequence>
<dbReference type="PANTHER" id="PTHR30069:SF29">
    <property type="entry name" value="HEMOGLOBIN AND HEMOGLOBIN-HAPTOGLOBIN-BINDING PROTEIN 1-RELATED"/>
    <property type="match status" value="1"/>
</dbReference>
<keyword evidence="7 8" id="KW-0998">Cell outer membrane</keyword>
<dbReference type="Pfam" id="PF07715">
    <property type="entry name" value="Plug"/>
    <property type="match status" value="1"/>
</dbReference>
<reference evidence="11" key="2">
    <citation type="submission" date="2021-04" db="EMBL/GenBank/DDBJ databases">
        <authorList>
            <person name="Gilroy R."/>
        </authorList>
    </citation>
    <scope>NUCLEOTIDE SEQUENCE</scope>
    <source>
        <strain evidence="11">B3-3758</strain>
    </source>
</reference>
<dbReference type="GO" id="GO:0015344">
    <property type="term" value="F:siderophore uptake transmembrane transporter activity"/>
    <property type="evidence" value="ECO:0007669"/>
    <property type="project" value="TreeGrafter"/>
</dbReference>
<dbReference type="PROSITE" id="PS52016">
    <property type="entry name" value="TONB_DEPENDENT_REC_3"/>
    <property type="match status" value="1"/>
</dbReference>
<evidence type="ECO:0000256" key="5">
    <source>
        <dbReference type="ARBA" id="ARBA00022729"/>
    </source>
</evidence>
<evidence type="ECO:0000256" key="6">
    <source>
        <dbReference type="ARBA" id="ARBA00023136"/>
    </source>
</evidence>
<comment type="similarity">
    <text evidence="8">Belongs to the TonB-dependent receptor family.</text>
</comment>
<evidence type="ECO:0000256" key="4">
    <source>
        <dbReference type="ARBA" id="ARBA00022692"/>
    </source>
</evidence>
<feature type="signal peptide" evidence="9">
    <location>
        <begin position="1"/>
        <end position="21"/>
    </location>
</feature>
<dbReference type="Gene3D" id="2.40.170.20">
    <property type="entry name" value="TonB-dependent receptor, beta-barrel domain"/>
    <property type="match status" value="1"/>
</dbReference>
<keyword evidence="6 8" id="KW-0472">Membrane</keyword>
<evidence type="ECO:0000259" key="10">
    <source>
        <dbReference type="Pfam" id="PF07715"/>
    </source>
</evidence>
<evidence type="ECO:0000313" key="11">
    <source>
        <dbReference type="EMBL" id="MBU3813449.1"/>
    </source>
</evidence>
<dbReference type="FunFam" id="2.60.40.1120:FF:000003">
    <property type="entry name" value="Outer membrane protein Omp121"/>
    <property type="match status" value="1"/>
</dbReference>
<evidence type="ECO:0000256" key="2">
    <source>
        <dbReference type="ARBA" id="ARBA00022448"/>
    </source>
</evidence>
<dbReference type="InterPro" id="IPR023997">
    <property type="entry name" value="TonB-dep_OMP_SusC/RagA_CS"/>
</dbReference>
<evidence type="ECO:0000313" key="12">
    <source>
        <dbReference type="Proteomes" id="UP000824236"/>
    </source>
</evidence>
<dbReference type="NCBIfam" id="TIGR04056">
    <property type="entry name" value="OMP_RagA_SusC"/>
    <property type="match status" value="1"/>
</dbReference>
<proteinExistence type="inferred from homology"/>
<keyword evidence="3 8" id="KW-1134">Transmembrane beta strand</keyword>
<dbReference type="InterPro" id="IPR012910">
    <property type="entry name" value="Plug_dom"/>
</dbReference>
<evidence type="ECO:0000256" key="3">
    <source>
        <dbReference type="ARBA" id="ARBA00022452"/>
    </source>
</evidence>
<dbReference type="InterPro" id="IPR008969">
    <property type="entry name" value="CarboxyPept-like_regulatory"/>
</dbReference>
<keyword evidence="5 9" id="KW-0732">Signal</keyword>
<dbReference type="EMBL" id="JAHLFO010000036">
    <property type="protein sequence ID" value="MBU3813449.1"/>
    <property type="molecule type" value="Genomic_DNA"/>
</dbReference>
<feature type="chain" id="PRO_5038978240" evidence="9">
    <location>
        <begin position="22"/>
        <end position="1073"/>
    </location>
</feature>